<dbReference type="EMBL" id="CP000612">
    <property type="protein sequence ID" value="ABO49469.1"/>
    <property type="molecule type" value="Genomic_DNA"/>
</dbReference>
<reference evidence="2 3" key="1">
    <citation type="submission" date="2007-03" db="EMBL/GenBank/DDBJ databases">
        <title>Complete sequence of Desulfotomaculum reducens MI-1.</title>
        <authorList>
            <consortium name="US DOE Joint Genome Institute"/>
            <person name="Copeland A."/>
            <person name="Lucas S."/>
            <person name="Lapidus A."/>
            <person name="Barry K."/>
            <person name="Detter J.C."/>
            <person name="Glavina del Rio T."/>
            <person name="Hammon N."/>
            <person name="Israni S."/>
            <person name="Dalin E."/>
            <person name="Tice H."/>
            <person name="Pitluck S."/>
            <person name="Sims D."/>
            <person name="Brettin T."/>
            <person name="Bruce D."/>
            <person name="Han C."/>
            <person name="Tapia R."/>
            <person name="Schmutz J."/>
            <person name="Larimer F."/>
            <person name="Land M."/>
            <person name="Hauser L."/>
            <person name="Kyrpides N."/>
            <person name="Kim E."/>
            <person name="Tebo B.M."/>
            <person name="Richardson P."/>
        </authorList>
    </citation>
    <scope>NUCLEOTIDE SEQUENCE [LARGE SCALE GENOMIC DNA]</scope>
    <source>
        <strain evidence="2 3">MI-1</strain>
    </source>
</reference>
<keyword evidence="1" id="KW-1133">Transmembrane helix</keyword>
<dbReference type="Pfam" id="PF18895">
    <property type="entry name" value="T4SS_pilin"/>
    <property type="match status" value="1"/>
</dbReference>
<dbReference type="KEGG" id="drm:Dred_0933"/>
<feature type="transmembrane region" description="Helical" evidence="1">
    <location>
        <begin position="154"/>
        <end position="179"/>
    </location>
</feature>
<protein>
    <submittedName>
        <fullName evidence="2">Uncharacterized protein</fullName>
    </submittedName>
</protein>
<organism evidence="2 3">
    <name type="scientific">Desulforamulus reducens (strain ATCC BAA-1160 / DSM 100696 / MI-1)</name>
    <name type="common">Desulfotomaculum reducens</name>
    <dbReference type="NCBI Taxonomy" id="349161"/>
    <lineage>
        <taxon>Bacteria</taxon>
        <taxon>Bacillati</taxon>
        <taxon>Bacillota</taxon>
        <taxon>Clostridia</taxon>
        <taxon>Eubacteriales</taxon>
        <taxon>Peptococcaceae</taxon>
        <taxon>Desulforamulus</taxon>
    </lineage>
</organism>
<dbReference type="Proteomes" id="UP000001556">
    <property type="component" value="Chromosome"/>
</dbReference>
<feature type="transmembrane region" description="Helical" evidence="1">
    <location>
        <begin position="15"/>
        <end position="34"/>
    </location>
</feature>
<dbReference type="InterPro" id="IPR043993">
    <property type="entry name" value="T4SS_pilin"/>
</dbReference>
<keyword evidence="1" id="KW-0472">Membrane</keyword>
<keyword evidence="1" id="KW-0812">Transmembrane</keyword>
<evidence type="ECO:0000313" key="3">
    <source>
        <dbReference type="Proteomes" id="UP000001556"/>
    </source>
</evidence>
<dbReference type="STRING" id="349161.Dred_0933"/>
<feature type="transmembrane region" description="Helical" evidence="1">
    <location>
        <begin position="306"/>
        <end position="327"/>
    </location>
</feature>
<feature type="transmembrane region" description="Helical" evidence="1">
    <location>
        <begin position="261"/>
        <end position="285"/>
    </location>
</feature>
<accession>A4J316</accession>
<feature type="transmembrane region" description="Helical" evidence="1">
    <location>
        <begin position="185"/>
        <end position="207"/>
    </location>
</feature>
<evidence type="ECO:0000313" key="2">
    <source>
        <dbReference type="EMBL" id="ABO49469.1"/>
    </source>
</evidence>
<feature type="transmembrane region" description="Helical" evidence="1">
    <location>
        <begin position="116"/>
        <end position="134"/>
    </location>
</feature>
<dbReference type="AlphaFoldDB" id="A4J316"/>
<name>A4J316_DESRM</name>
<sequence length="332" mass="36321">MHPSLFTTDQWQIMMFWYATLTTLCGGILLLTVVKSGYNYMTSALNPGVRVSFIEDVQRMFMAMLLIALAPVFITILSDINDGFVWVCGKLLNHFVSNPGIEKTTMEKAAGMFETIIAAPFNAIINIFNLMFGLKSIDDLIFNGLTSVFGKNPLSSITTGNVFADAFINMSMVAFDVYFNAVYTIRTWVITASLVATPIIVWVWVFTGERQILEIWIAEIIQTTFMQSAHAMSLGIFMSIAGGVSSVTGKVLDVSFFPSQLVQIGVFFAGFAGSFCVAVVIVMGIRLILASTEKTREEAKAGLVKAFIGFIILGLCVVIASFLAVLFSGNWG</sequence>
<keyword evidence="3" id="KW-1185">Reference proteome</keyword>
<dbReference type="HOGENOM" id="CLU_043509_0_0_9"/>
<gene>
    <name evidence="2" type="ordered locus">Dred_0933</name>
</gene>
<evidence type="ECO:0000256" key="1">
    <source>
        <dbReference type="SAM" id="Phobius"/>
    </source>
</evidence>
<feature type="transmembrane region" description="Helical" evidence="1">
    <location>
        <begin position="60"/>
        <end position="77"/>
    </location>
</feature>
<feature type="transmembrane region" description="Helical" evidence="1">
    <location>
        <begin position="228"/>
        <end position="249"/>
    </location>
</feature>
<proteinExistence type="predicted"/>